<name>D7CQS4_TRURR</name>
<dbReference type="EMBL" id="CP002049">
    <property type="protein sequence ID" value="ADI15058.1"/>
    <property type="molecule type" value="Genomic_DNA"/>
</dbReference>
<evidence type="ECO:0000313" key="1">
    <source>
        <dbReference type="EMBL" id="ADI15058.1"/>
    </source>
</evidence>
<organism evidence="1 2">
    <name type="scientific">Truepera radiovictrix (strain DSM 17093 / CIP 108686 / LMG 22925 / RQ-24)</name>
    <dbReference type="NCBI Taxonomy" id="649638"/>
    <lineage>
        <taxon>Bacteria</taxon>
        <taxon>Thermotogati</taxon>
        <taxon>Deinococcota</taxon>
        <taxon>Deinococci</taxon>
        <taxon>Trueperales</taxon>
        <taxon>Trueperaceae</taxon>
        <taxon>Truepera</taxon>
    </lineage>
</organism>
<dbReference type="eggNOG" id="COG3580">
    <property type="taxonomic scope" value="Bacteria"/>
</dbReference>
<dbReference type="RefSeq" id="WP_013178423.1">
    <property type="nucleotide sequence ID" value="NC_014221.1"/>
</dbReference>
<protein>
    <submittedName>
        <fullName evidence="1">Uncharacterized protein</fullName>
    </submittedName>
</protein>
<gene>
    <name evidence="1" type="ordered locus">Trad_1943</name>
</gene>
<reference evidence="2" key="1">
    <citation type="submission" date="2010-05" db="EMBL/GenBank/DDBJ databases">
        <title>The complete genome of Truepera radiovictris DSM 17093.</title>
        <authorList>
            <consortium name="US DOE Joint Genome Institute (JGI-PGF)"/>
            <person name="Lucas S."/>
            <person name="Copeland A."/>
            <person name="Lapidus A."/>
            <person name="Glavina del Rio T."/>
            <person name="Dalin E."/>
            <person name="Tice H."/>
            <person name="Bruce D."/>
            <person name="Goodwin L."/>
            <person name="Pitluck S."/>
            <person name="Kyrpides N."/>
            <person name="Mavromatis K."/>
            <person name="Ovchinnikova G."/>
            <person name="Munk A.C."/>
            <person name="Detter J.C."/>
            <person name="Han C."/>
            <person name="Tapia R."/>
            <person name="Land M."/>
            <person name="Hauser L."/>
            <person name="Markowitz V."/>
            <person name="Cheng J.-F."/>
            <person name="Hugenholtz P."/>
            <person name="Woyke T."/>
            <person name="Wu D."/>
            <person name="Tindall B."/>
            <person name="Pomrenke H.G."/>
            <person name="Brambilla E."/>
            <person name="Klenk H.-P."/>
            <person name="Eisen J.A."/>
        </authorList>
    </citation>
    <scope>NUCLEOTIDE SEQUENCE [LARGE SCALE GENOMIC DNA]</scope>
    <source>
        <strain evidence="2">DSM 17093 / CIP 108686 / LMG 22925 / RQ-24</strain>
    </source>
</reference>
<dbReference type="KEGG" id="tra:Trad_1943"/>
<keyword evidence="2" id="KW-1185">Reference proteome</keyword>
<sequence>MRVGFVTQLLWPRYGDFWSKLVAGAGLEVVYPTAEAVRGRLGDAQLGAVPGLAFRLAAAQALALEADALLAPQLNPSGGSTRGGGQDPFIADFPEALATRLYGLPPVVGVPATLEVPLESLAVSTLLKLTHDPALVRRTWERYRSRARAPRLPEVKWRVRPSEGETLGVLGQPWLLSSALAERAAAHALPSEGAYLHIVSQHQLSPALLREEGRRVDGGLVDTDLEVLGAARFLGRKGSVGRLVMVADETSGADAWLVAKVQKLAYKPLTVVSVQALAQDAPLHLLAAPDAGGP</sequence>
<evidence type="ECO:0000313" key="2">
    <source>
        <dbReference type="Proteomes" id="UP000000379"/>
    </source>
</evidence>
<dbReference type="AlphaFoldDB" id="D7CQS4"/>
<accession>D7CQS4</accession>
<dbReference type="Proteomes" id="UP000000379">
    <property type="component" value="Chromosome"/>
</dbReference>
<proteinExistence type="predicted"/>
<dbReference type="OrthoDB" id="30507at2"/>
<reference evidence="1 2" key="2">
    <citation type="journal article" date="2011" name="Stand. Genomic Sci.">
        <title>Complete genome sequence of Truepera radiovictrix type strain (RQ-24).</title>
        <authorList>
            <person name="Ivanova N."/>
            <person name="Rohde C."/>
            <person name="Munk C."/>
            <person name="Nolan M."/>
            <person name="Lucas S."/>
            <person name="Del Rio T.G."/>
            <person name="Tice H."/>
            <person name="Deshpande S."/>
            <person name="Cheng J.F."/>
            <person name="Tapia R."/>
            <person name="Han C."/>
            <person name="Goodwin L."/>
            <person name="Pitluck S."/>
            <person name="Liolios K."/>
            <person name="Mavromatis K."/>
            <person name="Mikhailova N."/>
            <person name="Pati A."/>
            <person name="Chen A."/>
            <person name="Palaniappan K."/>
            <person name="Land M."/>
            <person name="Hauser L."/>
            <person name="Chang Y.J."/>
            <person name="Jeffries C.D."/>
            <person name="Brambilla E."/>
            <person name="Rohde M."/>
            <person name="Goker M."/>
            <person name="Tindall B.J."/>
            <person name="Woyke T."/>
            <person name="Bristow J."/>
            <person name="Eisen J.A."/>
            <person name="Markowitz V."/>
            <person name="Hugenholtz P."/>
            <person name="Kyrpides N.C."/>
            <person name="Klenk H.P."/>
            <person name="Lapidus A."/>
        </authorList>
    </citation>
    <scope>NUCLEOTIDE SEQUENCE [LARGE SCALE GENOMIC DNA]</scope>
    <source>
        <strain evidence="2">DSM 17093 / CIP 108686 / LMG 22925 / RQ-24</strain>
    </source>
</reference>
<dbReference type="STRING" id="649638.Trad_1943"/>
<dbReference type="HOGENOM" id="CLU_972551_0_0_0"/>